<feature type="transmembrane region" description="Helical" evidence="11">
    <location>
        <begin position="78"/>
        <end position="96"/>
    </location>
</feature>
<evidence type="ECO:0000256" key="11">
    <source>
        <dbReference type="SAM" id="Phobius"/>
    </source>
</evidence>
<proteinExistence type="predicted"/>
<evidence type="ECO:0000256" key="9">
    <source>
        <dbReference type="ARBA" id="ARBA00023136"/>
    </source>
</evidence>
<keyword evidence="8 11" id="KW-1133">Transmembrane helix</keyword>
<feature type="transmembrane region" description="Helical" evidence="11">
    <location>
        <begin position="161"/>
        <end position="178"/>
    </location>
</feature>
<dbReference type="InterPro" id="IPR011923">
    <property type="entry name" value="RodA/MrdB"/>
</dbReference>
<evidence type="ECO:0000256" key="1">
    <source>
        <dbReference type="ARBA" id="ARBA00004141"/>
    </source>
</evidence>
<keyword evidence="7" id="KW-0573">Peptidoglycan synthesis</keyword>
<feature type="transmembrane region" description="Helical" evidence="11">
    <location>
        <begin position="273"/>
        <end position="294"/>
    </location>
</feature>
<evidence type="ECO:0000256" key="3">
    <source>
        <dbReference type="ARBA" id="ARBA00022676"/>
    </source>
</evidence>
<dbReference type="Pfam" id="PF01098">
    <property type="entry name" value="FTSW_RODA_SPOVE"/>
    <property type="match status" value="1"/>
</dbReference>
<feature type="transmembrane region" description="Helical" evidence="11">
    <location>
        <begin position="46"/>
        <end position="66"/>
    </location>
</feature>
<accession>A0A1G2BUF7</accession>
<dbReference type="AlphaFoldDB" id="A0A1G2BUF7"/>
<feature type="transmembrane region" description="Helical" evidence="11">
    <location>
        <begin position="306"/>
        <end position="333"/>
    </location>
</feature>
<comment type="subcellular location">
    <subcellularLocation>
        <location evidence="1">Membrane</location>
        <topology evidence="1">Multi-pass membrane protein</topology>
    </subcellularLocation>
</comment>
<dbReference type="GO" id="GO:0016757">
    <property type="term" value="F:glycosyltransferase activity"/>
    <property type="evidence" value="ECO:0007669"/>
    <property type="project" value="UniProtKB-KW"/>
</dbReference>
<dbReference type="GO" id="GO:0005886">
    <property type="term" value="C:plasma membrane"/>
    <property type="evidence" value="ECO:0007669"/>
    <property type="project" value="TreeGrafter"/>
</dbReference>
<dbReference type="PANTHER" id="PTHR30474">
    <property type="entry name" value="CELL CYCLE PROTEIN"/>
    <property type="match status" value="1"/>
</dbReference>
<dbReference type="PROSITE" id="PS00428">
    <property type="entry name" value="FTSW_RODA_SPOVE"/>
    <property type="match status" value="1"/>
</dbReference>
<evidence type="ECO:0000256" key="6">
    <source>
        <dbReference type="ARBA" id="ARBA00022960"/>
    </source>
</evidence>
<keyword evidence="4" id="KW-0808">Transferase</keyword>
<dbReference type="GO" id="GO:0008360">
    <property type="term" value="P:regulation of cell shape"/>
    <property type="evidence" value="ECO:0007669"/>
    <property type="project" value="UniProtKB-KW"/>
</dbReference>
<dbReference type="GO" id="GO:0015648">
    <property type="term" value="F:lipid-linked peptidoglycan transporter activity"/>
    <property type="evidence" value="ECO:0007669"/>
    <property type="project" value="TreeGrafter"/>
</dbReference>
<dbReference type="GO" id="GO:0009252">
    <property type="term" value="P:peptidoglycan biosynthetic process"/>
    <property type="evidence" value="ECO:0007669"/>
    <property type="project" value="UniProtKB-KW"/>
</dbReference>
<dbReference type="PANTHER" id="PTHR30474:SF1">
    <property type="entry name" value="PEPTIDOGLYCAN GLYCOSYLTRANSFERASE MRDB"/>
    <property type="match status" value="1"/>
</dbReference>
<evidence type="ECO:0000256" key="8">
    <source>
        <dbReference type="ARBA" id="ARBA00022989"/>
    </source>
</evidence>
<name>A0A1G2BUF7_9BACT</name>
<protein>
    <submittedName>
        <fullName evidence="12">Rod shape-determining protein RodA</fullName>
    </submittedName>
</protein>
<gene>
    <name evidence="12" type="ORF">A3B31_00010</name>
</gene>
<dbReference type="EMBL" id="MHKN01000011">
    <property type="protein sequence ID" value="OGY92743.1"/>
    <property type="molecule type" value="Genomic_DNA"/>
</dbReference>
<keyword evidence="9 11" id="KW-0472">Membrane</keyword>
<evidence type="ECO:0000313" key="12">
    <source>
        <dbReference type="EMBL" id="OGY92743.1"/>
    </source>
</evidence>
<feature type="transmembrane region" description="Helical" evidence="11">
    <location>
        <begin position="12"/>
        <end position="34"/>
    </location>
</feature>
<comment type="caution">
    <text evidence="12">The sequence shown here is derived from an EMBL/GenBank/DDBJ whole genome shotgun (WGS) entry which is preliminary data.</text>
</comment>
<dbReference type="NCBIfam" id="TIGR02210">
    <property type="entry name" value="rodA_shape"/>
    <property type="match status" value="1"/>
</dbReference>
<dbReference type="InterPro" id="IPR001182">
    <property type="entry name" value="FtsW/RodA"/>
</dbReference>
<dbReference type="GO" id="GO:0051301">
    <property type="term" value="P:cell division"/>
    <property type="evidence" value="ECO:0007669"/>
    <property type="project" value="InterPro"/>
</dbReference>
<keyword evidence="3" id="KW-0328">Glycosyltransferase</keyword>
<feature type="transmembrane region" description="Helical" evidence="11">
    <location>
        <begin position="185"/>
        <end position="203"/>
    </location>
</feature>
<evidence type="ECO:0000256" key="2">
    <source>
        <dbReference type="ARBA" id="ARBA00022475"/>
    </source>
</evidence>
<keyword evidence="5 11" id="KW-0812">Transmembrane</keyword>
<dbReference type="GO" id="GO:0071555">
    <property type="term" value="P:cell wall organization"/>
    <property type="evidence" value="ECO:0007669"/>
    <property type="project" value="UniProtKB-KW"/>
</dbReference>
<sequence>MTLRLWHRIRIIDWPIFFAISLLVFIGLVILYSISINPIAPDVRMFQKQLVLALLGMIIFFVVSNVNYRFWMIYGKVIYLLGALLLVLVLFLGATIHGTTGWFSIGSFSFQPVEFAKVGLVIFLARYFSDHSRLFFMWRHILLSGAVTFLYMALVMQQPDFGSAIVIFGTWFLMLLIVGIPKRHMIILVSVFVVSAIIGWFFVLQPYQKNRIVTFLNPQVDELGVGYNVRQSIIAVGSGRIFGRGFGLGSQSQLKFLPEPETDFIFAVLSEEYGFVGVVVLFGGMLFLLFRLVLIAQRTGDNFAAFFALGLASLFTVQSFINVGMNIGIAPVAGIPLPFISAGGSSLLGFFFAFGIASSVVADNRTLTASSA</sequence>
<keyword evidence="2" id="KW-1003">Cell membrane</keyword>
<evidence type="ECO:0000256" key="5">
    <source>
        <dbReference type="ARBA" id="ARBA00022692"/>
    </source>
</evidence>
<keyword evidence="10" id="KW-0961">Cell wall biogenesis/degradation</keyword>
<reference evidence="12 13" key="1">
    <citation type="journal article" date="2016" name="Nat. Commun.">
        <title>Thousands of microbial genomes shed light on interconnected biogeochemical processes in an aquifer system.</title>
        <authorList>
            <person name="Anantharaman K."/>
            <person name="Brown C.T."/>
            <person name="Hug L.A."/>
            <person name="Sharon I."/>
            <person name="Castelle C.J."/>
            <person name="Probst A.J."/>
            <person name="Thomas B.C."/>
            <person name="Singh A."/>
            <person name="Wilkins M.J."/>
            <person name="Karaoz U."/>
            <person name="Brodie E.L."/>
            <person name="Williams K.H."/>
            <person name="Hubbard S.S."/>
            <person name="Banfield J.F."/>
        </authorList>
    </citation>
    <scope>NUCLEOTIDE SEQUENCE [LARGE SCALE GENOMIC DNA]</scope>
</reference>
<evidence type="ECO:0000313" key="13">
    <source>
        <dbReference type="Proteomes" id="UP000177349"/>
    </source>
</evidence>
<feature type="transmembrane region" description="Helical" evidence="11">
    <location>
        <begin position="102"/>
        <end position="124"/>
    </location>
</feature>
<evidence type="ECO:0000256" key="7">
    <source>
        <dbReference type="ARBA" id="ARBA00022984"/>
    </source>
</evidence>
<keyword evidence="6" id="KW-0133">Cell shape</keyword>
<evidence type="ECO:0000256" key="4">
    <source>
        <dbReference type="ARBA" id="ARBA00022679"/>
    </source>
</evidence>
<dbReference type="Proteomes" id="UP000177349">
    <property type="component" value="Unassembled WGS sequence"/>
</dbReference>
<dbReference type="InterPro" id="IPR018365">
    <property type="entry name" value="Cell_cycle_FtsW-rel_CS"/>
</dbReference>
<evidence type="ECO:0000256" key="10">
    <source>
        <dbReference type="ARBA" id="ARBA00023316"/>
    </source>
</evidence>
<feature type="transmembrane region" description="Helical" evidence="11">
    <location>
        <begin position="339"/>
        <end position="362"/>
    </location>
</feature>
<organism evidence="12 13">
    <name type="scientific">Candidatus Komeilibacteria bacterium RIFCSPLOWO2_01_FULL_53_11</name>
    <dbReference type="NCBI Taxonomy" id="1798552"/>
    <lineage>
        <taxon>Bacteria</taxon>
        <taxon>Candidatus Komeiliibacteriota</taxon>
    </lineage>
</organism>
<feature type="transmembrane region" description="Helical" evidence="11">
    <location>
        <begin position="136"/>
        <end position="155"/>
    </location>
</feature>
<dbReference type="GO" id="GO:0032153">
    <property type="term" value="C:cell division site"/>
    <property type="evidence" value="ECO:0007669"/>
    <property type="project" value="TreeGrafter"/>
</dbReference>